<name>A0A1B8P1Y0_HALEL</name>
<feature type="compositionally biased region" description="Low complexity" evidence="2">
    <location>
        <begin position="62"/>
        <end position="77"/>
    </location>
</feature>
<feature type="coiled-coil region" evidence="1">
    <location>
        <begin position="1"/>
        <end position="38"/>
    </location>
</feature>
<organism evidence="3 4">
    <name type="scientific">Halomonas elongata</name>
    <dbReference type="NCBI Taxonomy" id="2746"/>
    <lineage>
        <taxon>Bacteria</taxon>
        <taxon>Pseudomonadati</taxon>
        <taxon>Pseudomonadota</taxon>
        <taxon>Gammaproteobacteria</taxon>
        <taxon>Oceanospirillales</taxon>
        <taxon>Halomonadaceae</taxon>
        <taxon>Halomonas</taxon>
    </lineage>
</organism>
<dbReference type="PATRIC" id="fig|2746.7.peg.627"/>
<dbReference type="Pfam" id="PF22055">
    <property type="entry name" value="MvaT_DBD"/>
    <property type="match status" value="1"/>
</dbReference>
<proteinExistence type="predicted"/>
<evidence type="ECO:0000256" key="1">
    <source>
        <dbReference type="SAM" id="Coils"/>
    </source>
</evidence>
<dbReference type="RefSeq" id="WP_013332471.1">
    <property type="nucleotide sequence ID" value="NZ_CP087224.1"/>
</dbReference>
<reference evidence="3 4" key="1">
    <citation type="submission" date="2016-06" db="EMBL/GenBank/DDBJ databases">
        <title>Genome sequence of halotolerant plant growth promoting strain of Halomonas elongata HEK1 isolated from salterns of Rann of Kutch, Gujarat, India.</title>
        <authorList>
            <person name="Gaba S."/>
            <person name="Singh R.N."/>
            <person name="Abrol S."/>
            <person name="Kaushik R."/>
            <person name="Saxena A.K."/>
        </authorList>
    </citation>
    <scope>NUCLEOTIDE SEQUENCE [LARGE SCALE GENOMIC DNA]</scope>
    <source>
        <strain evidence="3 4">HEK1</strain>
    </source>
</reference>
<evidence type="ECO:0000256" key="2">
    <source>
        <dbReference type="SAM" id="MobiDB-lite"/>
    </source>
</evidence>
<gene>
    <name evidence="3" type="ORF">A8U91_00612</name>
</gene>
<sequence length="127" mass="14297">MSSLLSNYMQKEEQLKQLQAELEKLENDERLKAELEFKNKLQELMDEFGKSAADVIDLLSPKTSSAGTASKSSAASGGRRKRKLKIYKNPNTGEVVETRGGNQKTLKSWKDEFGADTVESWLVRVEE</sequence>
<evidence type="ECO:0000313" key="4">
    <source>
        <dbReference type="Proteomes" id="UP000092504"/>
    </source>
</evidence>
<dbReference type="CDD" id="cd16170">
    <property type="entry name" value="MvaT_DBD"/>
    <property type="match status" value="1"/>
</dbReference>
<dbReference type="AlphaFoldDB" id="A0A1B8P1Y0"/>
<dbReference type="NCBIfam" id="NF041859">
    <property type="entry name" value="silencer_MvaTU"/>
    <property type="match status" value="1"/>
</dbReference>
<comment type="caution">
    <text evidence="3">The sequence shown here is derived from an EMBL/GenBank/DDBJ whole genome shotgun (WGS) entry which is preliminary data.</text>
</comment>
<dbReference type="EMBL" id="MAJD01000001">
    <property type="protein sequence ID" value="OBX36271.1"/>
    <property type="molecule type" value="Genomic_DNA"/>
</dbReference>
<feature type="region of interest" description="Disordered" evidence="2">
    <location>
        <begin position="60"/>
        <end position="100"/>
    </location>
</feature>
<dbReference type="InterPro" id="IPR035616">
    <property type="entry name" value="MvaT_DBD"/>
</dbReference>
<accession>A0A1B8P1Y0</accession>
<protein>
    <submittedName>
        <fullName evidence="3">Uncharacterized protein</fullName>
    </submittedName>
</protein>
<evidence type="ECO:0000313" key="3">
    <source>
        <dbReference type="EMBL" id="OBX36271.1"/>
    </source>
</evidence>
<dbReference type="Proteomes" id="UP000092504">
    <property type="component" value="Unassembled WGS sequence"/>
</dbReference>
<keyword evidence="1" id="KW-0175">Coiled coil</keyword>
<dbReference type="OMA" id="WKAKWGG"/>
<dbReference type="GeneID" id="91010051"/>